<keyword evidence="4 6" id="KW-1133">Transmembrane helix</keyword>
<dbReference type="InterPro" id="IPR036259">
    <property type="entry name" value="MFS_trans_sf"/>
</dbReference>
<comment type="subcellular location">
    <subcellularLocation>
        <location evidence="1">Membrane</location>
        <topology evidence="1">Multi-pass membrane protein</topology>
    </subcellularLocation>
</comment>
<evidence type="ECO:0000259" key="7">
    <source>
        <dbReference type="Pfam" id="PF12832"/>
    </source>
</evidence>
<sequence>FSICPCGFGRAMTWRDRPSCGHVRALRRATTLTSVAGAVALSLRAHGGCSCLLGTAFAIPCPIGVTVQTPAHEAGATRQSWQLQVKRARPHRRCSGEGPAAEAIATPSVAQTPLWTLKVTQLLIFAANVCLARYITVYYDSLGLSRKTMGMLLVIMPLTSFFGGLFWSSVVDQSGAYRRTLIGTSIAGVAVVFAYLLPAVRGSLSLLMATTVLHGFLASPSGPIVDGLCLK</sequence>
<evidence type="ECO:0000256" key="6">
    <source>
        <dbReference type="SAM" id="Phobius"/>
    </source>
</evidence>
<feature type="non-terminal residue" evidence="8">
    <location>
        <position position="1"/>
    </location>
</feature>
<protein>
    <recommendedName>
        <fullName evidence="7">Major facilitator superfamily associated domain-containing protein</fullName>
    </recommendedName>
</protein>
<dbReference type="Proteomes" id="UP000626109">
    <property type="component" value="Unassembled WGS sequence"/>
</dbReference>
<dbReference type="AlphaFoldDB" id="A0A813K5X0"/>
<dbReference type="Pfam" id="PF12832">
    <property type="entry name" value="MFS_1_like"/>
    <property type="match status" value="1"/>
</dbReference>
<dbReference type="PANTHER" id="PTHR16172">
    <property type="entry name" value="MAJOR FACILITATOR SUPERFAMILY DOMAIN-CONTAINING PROTEIN 6-LIKE"/>
    <property type="match status" value="1"/>
</dbReference>
<evidence type="ECO:0000256" key="4">
    <source>
        <dbReference type="ARBA" id="ARBA00022989"/>
    </source>
</evidence>
<dbReference type="Gene3D" id="1.20.1250.20">
    <property type="entry name" value="MFS general substrate transporter like domains"/>
    <property type="match status" value="1"/>
</dbReference>
<dbReference type="EMBL" id="CAJNNW010028318">
    <property type="protein sequence ID" value="CAE8695607.1"/>
    <property type="molecule type" value="Genomic_DNA"/>
</dbReference>
<evidence type="ECO:0000313" key="9">
    <source>
        <dbReference type="Proteomes" id="UP000626109"/>
    </source>
</evidence>
<keyword evidence="3 6" id="KW-0812">Transmembrane</keyword>
<keyword evidence="5 6" id="KW-0472">Membrane</keyword>
<feature type="transmembrane region" description="Helical" evidence="6">
    <location>
        <begin position="151"/>
        <end position="170"/>
    </location>
</feature>
<name>A0A813K5X0_POLGL</name>
<dbReference type="PANTHER" id="PTHR16172:SF41">
    <property type="entry name" value="MAJOR FACILITATOR SUPERFAMILY DOMAIN-CONTAINING PROTEIN 6-LIKE"/>
    <property type="match status" value="1"/>
</dbReference>
<feature type="non-terminal residue" evidence="8">
    <location>
        <position position="231"/>
    </location>
</feature>
<comment type="similarity">
    <text evidence="2">Belongs to the major facilitator superfamily. MFSD6 family.</text>
</comment>
<evidence type="ECO:0000256" key="5">
    <source>
        <dbReference type="ARBA" id="ARBA00023136"/>
    </source>
</evidence>
<evidence type="ECO:0000256" key="1">
    <source>
        <dbReference type="ARBA" id="ARBA00004141"/>
    </source>
</evidence>
<accession>A0A813K5X0</accession>
<feature type="domain" description="Major facilitator superfamily associated" evidence="7">
    <location>
        <begin position="114"/>
        <end position="231"/>
    </location>
</feature>
<proteinExistence type="inferred from homology"/>
<evidence type="ECO:0000256" key="3">
    <source>
        <dbReference type="ARBA" id="ARBA00022692"/>
    </source>
</evidence>
<feature type="transmembrane region" description="Helical" evidence="6">
    <location>
        <begin position="176"/>
        <end position="197"/>
    </location>
</feature>
<dbReference type="SUPFAM" id="SSF103473">
    <property type="entry name" value="MFS general substrate transporter"/>
    <property type="match status" value="1"/>
</dbReference>
<dbReference type="GO" id="GO:0016020">
    <property type="term" value="C:membrane"/>
    <property type="evidence" value="ECO:0007669"/>
    <property type="project" value="UniProtKB-SubCell"/>
</dbReference>
<evidence type="ECO:0000256" key="2">
    <source>
        <dbReference type="ARBA" id="ARBA00005241"/>
    </source>
</evidence>
<comment type="caution">
    <text evidence="8">The sequence shown here is derived from an EMBL/GenBank/DDBJ whole genome shotgun (WGS) entry which is preliminary data.</text>
</comment>
<gene>
    <name evidence="8" type="ORF">PGLA2088_LOCUS29438</name>
</gene>
<evidence type="ECO:0000313" key="8">
    <source>
        <dbReference type="EMBL" id="CAE8695607.1"/>
    </source>
</evidence>
<dbReference type="InterPro" id="IPR024989">
    <property type="entry name" value="MFS_assoc_dom"/>
</dbReference>
<reference evidence="8" key="1">
    <citation type="submission" date="2021-02" db="EMBL/GenBank/DDBJ databases">
        <authorList>
            <person name="Dougan E. K."/>
            <person name="Rhodes N."/>
            <person name="Thang M."/>
            <person name="Chan C."/>
        </authorList>
    </citation>
    <scope>NUCLEOTIDE SEQUENCE</scope>
</reference>
<dbReference type="InterPro" id="IPR051717">
    <property type="entry name" value="MFS_MFSD6"/>
</dbReference>
<organism evidence="8 9">
    <name type="scientific">Polarella glacialis</name>
    <name type="common">Dinoflagellate</name>
    <dbReference type="NCBI Taxonomy" id="89957"/>
    <lineage>
        <taxon>Eukaryota</taxon>
        <taxon>Sar</taxon>
        <taxon>Alveolata</taxon>
        <taxon>Dinophyceae</taxon>
        <taxon>Suessiales</taxon>
        <taxon>Suessiaceae</taxon>
        <taxon>Polarella</taxon>
    </lineage>
</organism>